<dbReference type="EMBL" id="MN740165">
    <property type="protein sequence ID" value="QHT91287.1"/>
    <property type="molecule type" value="Genomic_DNA"/>
</dbReference>
<reference evidence="2" key="1">
    <citation type="journal article" date="2020" name="Nature">
        <title>Giant virus diversity and host interactions through global metagenomics.</title>
        <authorList>
            <person name="Schulz F."/>
            <person name="Roux S."/>
            <person name="Paez-Espino D."/>
            <person name="Jungbluth S."/>
            <person name="Walsh D.A."/>
            <person name="Denef V.J."/>
            <person name="McMahon K.D."/>
            <person name="Konstantinidis K.T."/>
            <person name="Eloe-Fadrosh E.A."/>
            <person name="Kyrpides N.C."/>
            <person name="Woyke T."/>
        </authorList>
    </citation>
    <scope>NUCLEOTIDE SEQUENCE</scope>
    <source>
        <strain evidence="2">GVMAG-M-3300023184-77</strain>
    </source>
</reference>
<evidence type="ECO:0000313" key="2">
    <source>
        <dbReference type="EMBL" id="QHT91287.1"/>
    </source>
</evidence>
<name>A0A6C0IH97_9ZZZZ</name>
<organism evidence="2">
    <name type="scientific">viral metagenome</name>
    <dbReference type="NCBI Taxonomy" id="1070528"/>
    <lineage>
        <taxon>unclassified sequences</taxon>
        <taxon>metagenomes</taxon>
        <taxon>organismal metagenomes</taxon>
    </lineage>
</organism>
<keyword evidence="1" id="KW-0812">Transmembrane</keyword>
<sequence>MAPKLQNHFLDFYKKLEFPFHILLYIALIISIIYIPQIPDNIKMYGSNPLYRIIAFILVLVLTLYISPIHGLLLALVVILYVSFTPGKNEGYQNSLVTARKQKRWFDEEVLGENPVAYQNDKVTTQAPNA</sequence>
<feature type="transmembrane region" description="Helical" evidence="1">
    <location>
        <begin position="50"/>
        <end position="82"/>
    </location>
</feature>
<protein>
    <submittedName>
        <fullName evidence="2">Uncharacterized protein</fullName>
    </submittedName>
</protein>
<accession>A0A6C0IH97</accession>
<dbReference type="AlphaFoldDB" id="A0A6C0IH97"/>
<feature type="transmembrane region" description="Helical" evidence="1">
    <location>
        <begin position="20"/>
        <end position="38"/>
    </location>
</feature>
<proteinExistence type="predicted"/>
<keyword evidence="1" id="KW-1133">Transmembrane helix</keyword>
<evidence type="ECO:0000256" key="1">
    <source>
        <dbReference type="SAM" id="Phobius"/>
    </source>
</evidence>
<keyword evidence="1" id="KW-0472">Membrane</keyword>